<dbReference type="PANTHER" id="PTHR46310:SF7">
    <property type="entry name" value="AMIDASE 1"/>
    <property type="match status" value="1"/>
</dbReference>
<reference evidence="4" key="1">
    <citation type="submission" date="2022-07" db="EMBL/GenBank/DDBJ databases">
        <title>Genome Sequence of Leucocoprinus birnbaumii.</title>
        <authorList>
            <person name="Buettner E."/>
        </authorList>
    </citation>
    <scope>NUCLEOTIDE SEQUENCE</scope>
    <source>
        <strain evidence="4">VT141</strain>
    </source>
</reference>
<dbReference type="InterPro" id="IPR058329">
    <property type="entry name" value="Arp1_N"/>
</dbReference>
<dbReference type="InterPro" id="IPR036928">
    <property type="entry name" value="AS_sf"/>
</dbReference>
<name>A0AAD5VKK3_9AGAR</name>
<evidence type="ECO:0000256" key="1">
    <source>
        <dbReference type="SAM" id="SignalP"/>
    </source>
</evidence>
<feature type="signal peptide" evidence="1">
    <location>
        <begin position="1"/>
        <end position="18"/>
    </location>
</feature>
<evidence type="ECO:0000313" key="4">
    <source>
        <dbReference type="EMBL" id="KAJ3562823.1"/>
    </source>
</evidence>
<organism evidence="4 5">
    <name type="scientific">Leucocoprinus birnbaumii</name>
    <dbReference type="NCBI Taxonomy" id="56174"/>
    <lineage>
        <taxon>Eukaryota</taxon>
        <taxon>Fungi</taxon>
        <taxon>Dikarya</taxon>
        <taxon>Basidiomycota</taxon>
        <taxon>Agaricomycotina</taxon>
        <taxon>Agaricomycetes</taxon>
        <taxon>Agaricomycetidae</taxon>
        <taxon>Agaricales</taxon>
        <taxon>Agaricineae</taxon>
        <taxon>Agaricaceae</taxon>
        <taxon>Leucocoprinus</taxon>
    </lineage>
</organism>
<accession>A0AAD5VKK3</accession>
<dbReference type="SUPFAM" id="SSF75304">
    <property type="entry name" value="Amidase signature (AS) enzymes"/>
    <property type="match status" value="1"/>
</dbReference>
<dbReference type="PANTHER" id="PTHR46310">
    <property type="entry name" value="AMIDASE 1"/>
    <property type="match status" value="1"/>
</dbReference>
<evidence type="ECO:0008006" key="6">
    <source>
        <dbReference type="Google" id="ProtNLM"/>
    </source>
</evidence>
<comment type="caution">
    <text evidence="4">The sequence shown here is derived from an EMBL/GenBank/DDBJ whole genome shotgun (WGS) entry which is preliminary data.</text>
</comment>
<dbReference type="Proteomes" id="UP001213000">
    <property type="component" value="Unassembled WGS sequence"/>
</dbReference>
<feature type="domain" description="Amidase" evidence="2">
    <location>
        <begin position="233"/>
        <end position="392"/>
    </location>
</feature>
<dbReference type="Gene3D" id="3.90.1300.10">
    <property type="entry name" value="Amidase signature (AS) domain"/>
    <property type="match status" value="1"/>
</dbReference>
<keyword evidence="1" id="KW-0732">Signal</keyword>
<dbReference type="AlphaFoldDB" id="A0AAD5VKK3"/>
<dbReference type="Pfam" id="PF01425">
    <property type="entry name" value="Amidase"/>
    <property type="match status" value="1"/>
</dbReference>
<dbReference type="EMBL" id="JANIEX010000826">
    <property type="protein sequence ID" value="KAJ3562823.1"/>
    <property type="molecule type" value="Genomic_DNA"/>
</dbReference>
<proteinExistence type="predicted"/>
<dbReference type="Pfam" id="PF26053">
    <property type="entry name" value="DUF8016"/>
    <property type="match status" value="1"/>
</dbReference>
<protein>
    <recommendedName>
        <fullName evidence="6">Amidase domain-containing protein</fullName>
    </recommendedName>
</protein>
<feature type="chain" id="PRO_5042112868" description="Amidase domain-containing protein" evidence="1">
    <location>
        <begin position="19"/>
        <end position="684"/>
    </location>
</feature>
<evidence type="ECO:0000259" key="3">
    <source>
        <dbReference type="Pfam" id="PF26053"/>
    </source>
</evidence>
<feature type="domain" description="Scytalone dehydratase-like protein Arp1 N-terminal" evidence="3">
    <location>
        <begin position="60"/>
        <end position="172"/>
    </location>
</feature>
<evidence type="ECO:0000313" key="5">
    <source>
        <dbReference type="Proteomes" id="UP001213000"/>
    </source>
</evidence>
<dbReference type="InterPro" id="IPR023631">
    <property type="entry name" value="Amidase_dom"/>
</dbReference>
<keyword evidence="5" id="KW-1185">Reference proteome</keyword>
<gene>
    <name evidence="4" type="ORF">NP233_g9337</name>
</gene>
<evidence type="ECO:0000259" key="2">
    <source>
        <dbReference type="Pfam" id="PF01425"/>
    </source>
</evidence>
<sequence length="684" mass="75759">MLLSSLLSVSAFFSFASAAIRFLTPDDEFGSIFYLDSDPDKPYFVPGIPSREVDIVGEAESAVHDRFGVATSIRVSSSPLSRRFLDAQFDAFKQIDDVWSEKFMQTLFIGFEKEVNAFFDDSGKEWLVEKGVRNLYLTKGIEKPVFKKANDMAIREVTDVPPHGPWLIRARTFLRSKLRAYPVYGLVEDDHDAFTVGALPDHVHGGYVTTNFTLENNPGAHYIPVPSRLSAWSGATLPLAGLRFAVKDIFDVQGLQTGAGSAAYLRTYKKAETTAPSIQQLIDLGATLVGKTRTAQFAHGAQPWEFVNFGYSYNPRGDGYLTAGASSSGSACAIAAYDWIDFAVGTDTRGSIRKPAALVGAFGLRPSHGTMDLDGVLPLSEEMDTAGFFTRDPMIFEAIGKNWYANSNAINRSPTLRLPKNLLYPTDQFPLANEDAQILIEKFKHLVRKHLNIITKPINMTETLTPHFPSQSLEKFQQLSNSLAEWRSWHDVGKPLLRAYADKFGPENILDLDLDPVPDKMFRKGKKLTQSDFVEALVAKNKFATAMDEEVFLPHSKTCADSIFIYDAATSGKPSFRREDLNDFEGATQFVLTSPPKGSEGPKTSQFFHYVASMAGLPEVTIPLGQVQYKSPITGDWEWMPVAVQVVTRRGCDGVLYELVRKLGDKGIVKAVLAGTEAYEREIV</sequence>